<dbReference type="PANTHER" id="PTHR11552">
    <property type="entry name" value="GLUCOSE-METHANOL-CHOLINE GMC OXIDOREDUCTASE"/>
    <property type="match status" value="1"/>
</dbReference>
<keyword evidence="4" id="KW-0274">FAD</keyword>
<dbReference type="PIRSF" id="PIRSF000137">
    <property type="entry name" value="Alcohol_oxidase"/>
    <property type="match status" value="1"/>
</dbReference>
<reference evidence="6 7" key="2">
    <citation type="journal article" date="2022" name="Arch. Microbiol.">
        <title>Rhodococcus pseudokoreensis sp. nov. isolated from the rhizosphere of young M26 apple rootstocks.</title>
        <authorList>
            <person name="Kampfer P."/>
            <person name="Glaeser S.P."/>
            <person name="Blom J."/>
            <person name="Wolf J."/>
            <person name="Benning S."/>
            <person name="Schloter M."/>
            <person name="Neumann-Schaal M."/>
        </authorList>
    </citation>
    <scope>NUCLEOTIDE SEQUENCE [LARGE SCALE GENOMIC DNA]</scope>
    <source>
        <strain evidence="6 7">R79</strain>
    </source>
</reference>
<dbReference type="RefSeq" id="WP_206009238.1">
    <property type="nucleotide sequence ID" value="NZ_CP070619.1"/>
</dbReference>
<dbReference type="PROSITE" id="PS00624">
    <property type="entry name" value="GMC_OXRED_2"/>
    <property type="match status" value="1"/>
</dbReference>
<organism evidence="6 7">
    <name type="scientific">Rhodococcus pseudokoreensis</name>
    <dbReference type="NCBI Taxonomy" id="2811421"/>
    <lineage>
        <taxon>Bacteria</taxon>
        <taxon>Bacillati</taxon>
        <taxon>Actinomycetota</taxon>
        <taxon>Actinomycetes</taxon>
        <taxon>Mycobacteriales</taxon>
        <taxon>Nocardiaceae</taxon>
        <taxon>Rhodococcus</taxon>
    </lineage>
</organism>
<dbReference type="InterPro" id="IPR036188">
    <property type="entry name" value="FAD/NAD-bd_sf"/>
</dbReference>
<feature type="domain" description="Glucose-methanol-choline oxidoreductase N-terminal" evidence="5">
    <location>
        <begin position="259"/>
        <end position="273"/>
    </location>
</feature>
<accession>A0A974ZWM8</accession>
<dbReference type="Proteomes" id="UP000662986">
    <property type="component" value="Chromosome"/>
</dbReference>
<evidence type="ECO:0000256" key="3">
    <source>
        <dbReference type="ARBA" id="ARBA00022630"/>
    </source>
</evidence>
<dbReference type="SUPFAM" id="SSF51905">
    <property type="entry name" value="FAD/NAD(P)-binding domain"/>
    <property type="match status" value="1"/>
</dbReference>
<dbReference type="InterPro" id="IPR000172">
    <property type="entry name" value="GMC_OxRdtase_N"/>
</dbReference>
<evidence type="ECO:0000256" key="2">
    <source>
        <dbReference type="ARBA" id="ARBA00010790"/>
    </source>
</evidence>
<comment type="similarity">
    <text evidence="2">Belongs to the GMC oxidoreductase family.</text>
</comment>
<dbReference type="InterPro" id="IPR012132">
    <property type="entry name" value="GMC_OxRdtase"/>
</dbReference>
<dbReference type="EMBL" id="CP070619">
    <property type="protein sequence ID" value="QSE92786.1"/>
    <property type="molecule type" value="Genomic_DNA"/>
</dbReference>
<keyword evidence="7" id="KW-1185">Reference proteome</keyword>
<name>A0A974ZWM8_9NOCA</name>
<evidence type="ECO:0000256" key="4">
    <source>
        <dbReference type="ARBA" id="ARBA00022827"/>
    </source>
</evidence>
<dbReference type="Gene3D" id="3.50.50.60">
    <property type="entry name" value="FAD/NAD(P)-binding domain"/>
    <property type="match status" value="1"/>
</dbReference>
<reference evidence="6 7" key="1">
    <citation type="journal article" date="2021" name="Microbiol. Resour. Announc.">
        <title>Complete Genome Sequences of Two Rhodococcus sp. Strains with Large and Linear Chromosomes, Isolated from Apple Rhizosphere.</title>
        <authorList>
            <person name="Benning S."/>
            <person name="Brugnone N."/>
            <person name="Siani R."/>
            <person name="Kublik S."/>
            <person name="Schloter M."/>
            <person name="Rad V."/>
        </authorList>
    </citation>
    <scope>NUCLEOTIDE SEQUENCE [LARGE SCALE GENOMIC DNA]</scope>
    <source>
        <strain evidence="6 7">R79</strain>
    </source>
</reference>
<dbReference type="SUPFAM" id="SSF54373">
    <property type="entry name" value="FAD-linked reductases, C-terminal domain"/>
    <property type="match status" value="1"/>
</dbReference>
<evidence type="ECO:0000313" key="6">
    <source>
        <dbReference type="EMBL" id="QSE92786.1"/>
    </source>
</evidence>
<dbReference type="Gene3D" id="3.30.410.40">
    <property type="match status" value="1"/>
</dbReference>
<sequence>MSSTSTHYDYIVVGAGSAGAIVATRLSEDPRTSVLLLEAGPRDRSIWSRIPLGFAKILFNEKYMWYDHKTDPEPHLNGKSYALPHGKLVGGSSAINGLVHVRGTPLDYDTWQEQGATGWSYNDVLPYFKKSERDHRGESRFHGGSGPLGIELARWKNPLADAFIDAAAEALGSRRNDDFNAPDIEGAGYWDLAAWKGRRSSTSLDYLAPNRKRRNLHVLPEALVTKIEFEGKSAVGVAYEHGGRIHHVRAHREIILSAGALQTPQLLQVSGIGPGDHLQHLGIDVVHALPGVGENLMDHVQVGRKYTTTSEYTLNSKVGNPLTQAIAGAKFFLGGRTGPLAIGASLAGAYIKTNPTVEAPDLQLHFLPFMPDDQGWDLADFSGFRLGMYQNRPLSRGRAWITSSDPRVSPSFVFNHLAEEEDVRTILAGMKLAGRIAKAMPRELNVQEIAPGPAGDSDRSLLDYIKDTADTGFHFSGTARMGTDNMAVVDPQLRVRGVDKLRVIDASVMPTIVSGNINAAVVMIGEKGADLVKQC</sequence>
<dbReference type="Pfam" id="PF00732">
    <property type="entry name" value="GMC_oxred_N"/>
    <property type="match status" value="1"/>
</dbReference>
<gene>
    <name evidence="6" type="ORF">JWS13_31410</name>
</gene>
<evidence type="ECO:0000256" key="1">
    <source>
        <dbReference type="ARBA" id="ARBA00001974"/>
    </source>
</evidence>
<dbReference type="Pfam" id="PF05199">
    <property type="entry name" value="GMC_oxred_C"/>
    <property type="match status" value="1"/>
</dbReference>
<dbReference type="PANTHER" id="PTHR11552:SF147">
    <property type="entry name" value="CHOLINE DEHYDROGENASE, MITOCHONDRIAL"/>
    <property type="match status" value="1"/>
</dbReference>
<proteinExistence type="inferred from homology"/>
<dbReference type="InterPro" id="IPR007867">
    <property type="entry name" value="GMC_OxRtase_C"/>
</dbReference>
<protein>
    <submittedName>
        <fullName evidence="6">GMC family oxidoreductase N-terminal domain-containing protein</fullName>
    </submittedName>
</protein>
<evidence type="ECO:0000313" key="7">
    <source>
        <dbReference type="Proteomes" id="UP000662986"/>
    </source>
</evidence>
<evidence type="ECO:0000259" key="5">
    <source>
        <dbReference type="PROSITE" id="PS00624"/>
    </source>
</evidence>
<comment type="cofactor">
    <cofactor evidence="1">
        <name>FAD</name>
        <dbReference type="ChEBI" id="CHEBI:57692"/>
    </cofactor>
</comment>
<keyword evidence="3" id="KW-0285">Flavoprotein</keyword>